<dbReference type="PROSITE" id="PS51384">
    <property type="entry name" value="FAD_FR"/>
    <property type="match status" value="1"/>
</dbReference>
<dbReference type="GO" id="GO:0016491">
    <property type="term" value="F:oxidoreductase activity"/>
    <property type="evidence" value="ECO:0007669"/>
    <property type="project" value="UniProtKB-KW"/>
</dbReference>
<keyword evidence="5" id="KW-0560">Oxidoreductase</keyword>
<evidence type="ECO:0000256" key="7">
    <source>
        <dbReference type="ARBA" id="ARBA00023014"/>
    </source>
</evidence>
<dbReference type="InterPro" id="IPR011037">
    <property type="entry name" value="Pyrv_Knase-like_insert_dom_sf"/>
</dbReference>
<gene>
    <name evidence="11" type="ORF">FM105_08215</name>
</gene>
<feature type="domain" description="2Fe-2S ferredoxin-type" evidence="8">
    <location>
        <begin position="511"/>
        <end position="597"/>
    </location>
</feature>
<reference evidence="12" key="1">
    <citation type="submission" date="2017-02" db="EMBL/GenBank/DDBJ databases">
        <authorList>
            <person name="Dridi B."/>
        </authorList>
    </citation>
    <scope>NUCLEOTIDE SEQUENCE [LARGE SCALE GENOMIC DNA]</scope>
    <source>
        <strain evidence="12">B Co 03.10</strain>
    </source>
</reference>
<accession>A0A1X6XFN1</accession>
<sequence>MHPHVVSLHRFPVKGFPAEDVAQAVLEPGAGVPGDRVLAVSDGTADTVPGAWNRWSHFFALKKRADLAGWSVRSFDDGHVALTPPAGGAPIVIEPADPASRSRAAGAIAGHLQSDPGAVDVVTAYAPAAPQGMFDSEHGHVSIISLATVRALETQTGRRIDPLRFRGNLLVDGLEPFAEFDLVGSVVRIGDARVLIRSTIERCTATTVGPTTAVSDMSVPRMLATEFGHIHCGVYGTVLSPGAVRPHDAITVESATTDRPLPAGTGPRSMIVTDSALLEDGRHTLRLRDPYRWFPAHWEAGRHVRVHLPVEGRHTWRTYTAALVDAAEFSLIIGVRGRVSTALTRLRPGDRLTVSGPFGALTADRVLATAAEAPTADAPASGVALVTAGIGLTSALSLLPGVPDALPVRLLHIDRGVDTGARPTLAALEGFAEAPGRTLTLWDTAVRGRPTRADLVAAVTGASAAVVCGGAEFVAAATAACEAAGVPSERIHREAFTSPVDDLADRLAGYEPAVISRPDGTRLPWGPEDGTLLDALEADGARIPFTCRSGACGTCAIAVDDSAHTIRVLEATADAGPGRVLSCSTVPVGTLRVLDEG</sequence>
<dbReference type="InterPro" id="IPR005302">
    <property type="entry name" value="MoCF_Sase_C"/>
</dbReference>
<evidence type="ECO:0000256" key="5">
    <source>
        <dbReference type="ARBA" id="ARBA00023002"/>
    </source>
</evidence>
<dbReference type="PANTHER" id="PTHR47354:SF1">
    <property type="entry name" value="CARNITINE MONOOXYGENASE REDUCTASE SUBUNIT"/>
    <property type="match status" value="1"/>
</dbReference>
<dbReference type="PROSITE" id="PS00197">
    <property type="entry name" value="2FE2S_FER_1"/>
    <property type="match status" value="1"/>
</dbReference>
<dbReference type="EMBL" id="FWFF01000014">
    <property type="protein sequence ID" value="SLM98071.1"/>
    <property type="molecule type" value="Genomic_DNA"/>
</dbReference>
<evidence type="ECO:0000256" key="2">
    <source>
        <dbReference type="ARBA" id="ARBA00022630"/>
    </source>
</evidence>
<evidence type="ECO:0000259" key="10">
    <source>
        <dbReference type="PROSITE" id="PS51384"/>
    </source>
</evidence>
<evidence type="ECO:0000256" key="1">
    <source>
        <dbReference type="ARBA" id="ARBA00001974"/>
    </source>
</evidence>
<keyword evidence="7" id="KW-0411">Iron-sulfur</keyword>
<keyword evidence="4" id="KW-0479">Metal-binding</keyword>
<dbReference type="PROSITE" id="PS51340">
    <property type="entry name" value="MOSC"/>
    <property type="match status" value="1"/>
</dbReference>
<comment type="cofactor">
    <cofactor evidence="1">
        <name>FAD</name>
        <dbReference type="ChEBI" id="CHEBI:57692"/>
    </cofactor>
</comment>
<dbReference type="PANTHER" id="PTHR47354">
    <property type="entry name" value="NADH OXIDOREDUCTASE HCR"/>
    <property type="match status" value="1"/>
</dbReference>
<dbReference type="InterPro" id="IPR050415">
    <property type="entry name" value="MRET"/>
</dbReference>
<evidence type="ECO:0000259" key="8">
    <source>
        <dbReference type="PROSITE" id="PS51085"/>
    </source>
</evidence>
<dbReference type="InterPro" id="IPR039261">
    <property type="entry name" value="FNR_nucleotide-bd"/>
</dbReference>
<keyword evidence="2" id="KW-0285">Flavoprotein</keyword>
<dbReference type="SUPFAM" id="SSF63380">
    <property type="entry name" value="Riboflavin synthase domain-like"/>
    <property type="match status" value="1"/>
</dbReference>
<dbReference type="Gene3D" id="3.10.20.30">
    <property type="match status" value="1"/>
</dbReference>
<dbReference type="RefSeq" id="WP_087007126.1">
    <property type="nucleotide sequence ID" value="NZ_FWFF01000014.1"/>
</dbReference>
<dbReference type="CDD" id="cd00322">
    <property type="entry name" value="FNR_like"/>
    <property type="match status" value="1"/>
</dbReference>
<dbReference type="Pfam" id="PF00970">
    <property type="entry name" value="FAD_binding_6"/>
    <property type="match status" value="1"/>
</dbReference>
<dbReference type="CDD" id="cd00207">
    <property type="entry name" value="fer2"/>
    <property type="match status" value="1"/>
</dbReference>
<evidence type="ECO:0000256" key="4">
    <source>
        <dbReference type="ARBA" id="ARBA00022723"/>
    </source>
</evidence>
<dbReference type="SUPFAM" id="SSF50800">
    <property type="entry name" value="PK beta-barrel domain-like"/>
    <property type="match status" value="1"/>
</dbReference>
<dbReference type="SUPFAM" id="SSF52343">
    <property type="entry name" value="Ferredoxin reductase-like, C-terminal NADP-linked domain"/>
    <property type="match status" value="1"/>
</dbReference>
<organism evidence="11 12">
    <name type="scientific">Brevibacterium yomogidense</name>
    <dbReference type="NCBI Taxonomy" id="946573"/>
    <lineage>
        <taxon>Bacteria</taxon>
        <taxon>Bacillati</taxon>
        <taxon>Actinomycetota</taxon>
        <taxon>Actinomycetes</taxon>
        <taxon>Micrococcales</taxon>
        <taxon>Brevibacteriaceae</taxon>
        <taxon>Brevibacterium</taxon>
    </lineage>
</organism>
<feature type="domain" description="MOSC" evidence="9">
    <location>
        <begin position="97"/>
        <end position="253"/>
    </location>
</feature>
<dbReference type="GO" id="GO:0051537">
    <property type="term" value="F:2 iron, 2 sulfur cluster binding"/>
    <property type="evidence" value="ECO:0007669"/>
    <property type="project" value="UniProtKB-KW"/>
</dbReference>
<keyword evidence="6" id="KW-0408">Iron</keyword>
<dbReference type="Gene3D" id="3.40.50.80">
    <property type="entry name" value="Nucleotide-binding domain of ferredoxin-NADP reductase (FNR) module"/>
    <property type="match status" value="1"/>
</dbReference>
<name>A0A1X6XFN1_9MICO</name>
<evidence type="ECO:0000259" key="9">
    <source>
        <dbReference type="PROSITE" id="PS51340"/>
    </source>
</evidence>
<dbReference type="InterPro" id="IPR017938">
    <property type="entry name" value="Riboflavin_synthase-like_b-brl"/>
</dbReference>
<keyword evidence="3" id="KW-0001">2Fe-2S</keyword>
<evidence type="ECO:0000256" key="3">
    <source>
        <dbReference type="ARBA" id="ARBA00022714"/>
    </source>
</evidence>
<proteinExistence type="predicted"/>
<keyword evidence="12" id="KW-1185">Reference proteome</keyword>
<dbReference type="InterPro" id="IPR006058">
    <property type="entry name" value="2Fe2S_fd_BS"/>
</dbReference>
<dbReference type="PROSITE" id="PS51085">
    <property type="entry name" value="2FE2S_FER_2"/>
    <property type="match status" value="1"/>
</dbReference>
<evidence type="ECO:0000313" key="12">
    <source>
        <dbReference type="Proteomes" id="UP000196581"/>
    </source>
</evidence>
<evidence type="ECO:0000313" key="11">
    <source>
        <dbReference type="EMBL" id="SLM98071.1"/>
    </source>
</evidence>
<dbReference type="Gene3D" id="2.40.33.20">
    <property type="entry name" value="PK beta-barrel domain-like"/>
    <property type="match status" value="1"/>
</dbReference>
<dbReference type="InterPro" id="IPR001041">
    <property type="entry name" value="2Fe-2S_ferredoxin-type"/>
</dbReference>
<dbReference type="AlphaFoldDB" id="A0A1X6XFN1"/>
<dbReference type="InterPro" id="IPR017927">
    <property type="entry name" value="FAD-bd_FR_type"/>
</dbReference>
<dbReference type="InterPro" id="IPR036010">
    <property type="entry name" value="2Fe-2S_ferredoxin-like_sf"/>
</dbReference>
<dbReference type="GO" id="GO:0030170">
    <property type="term" value="F:pyridoxal phosphate binding"/>
    <property type="evidence" value="ECO:0007669"/>
    <property type="project" value="InterPro"/>
</dbReference>
<dbReference type="Pfam" id="PF00111">
    <property type="entry name" value="Fer2"/>
    <property type="match status" value="1"/>
</dbReference>
<dbReference type="InterPro" id="IPR012675">
    <property type="entry name" value="Beta-grasp_dom_sf"/>
</dbReference>
<dbReference type="GO" id="GO:0030151">
    <property type="term" value="F:molybdenum ion binding"/>
    <property type="evidence" value="ECO:0007669"/>
    <property type="project" value="InterPro"/>
</dbReference>
<evidence type="ECO:0000256" key="6">
    <source>
        <dbReference type="ARBA" id="ARBA00023004"/>
    </source>
</evidence>
<dbReference type="Gene3D" id="2.40.30.10">
    <property type="entry name" value="Translation factors"/>
    <property type="match status" value="1"/>
</dbReference>
<dbReference type="SUPFAM" id="SSF54292">
    <property type="entry name" value="2Fe-2S ferredoxin-like"/>
    <property type="match status" value="1"/>
</dbReference>
<dbReference type="Pfam" id="PF03473">
    <property type="entry name" value="MOSC"/>
    <property type="match status" value="1"/>
</dbReference>
<dbReference type="InterPro" id="IPR008333">
    <property type="entry name" value="Cbr1-like_FAD-bd_dom"/>
</dbReference>
<protein>
    <submittedName>
        <fullName evidence="11">MOSC domain</fullName>
    </submittedName>
</protein>
<dbReference type="Proteomes" id="UP000196581">
    <property type="component" value="Unassembled WGS sequence"/>
</dbReference>
<feature type="domain" description="FAD-binding FR-type" evidence="10">
    <location>
        <begin position="265"/>
        <end position="364"/>
    </location>
</feature>